<organism evidence="2 3">
    <name type="scientific">Dactylosporangium darangshiense</name>
    <dbReference type="NCBI Taxonomy" id="579108"/>
    <lineage>
        <taxon>Bacteria</taxon>
        <taxon>Bacillati</taxon>
        <taxon>Actinomycetota</taxon>
        <taxon>Actinomycetes</taxon>
        <taxon>Micromonosporales</taxon>
        <taxon>Micromonosporaceae</taxon>
        <taxon>Dactylosporangium</taxon>
    </lineage>
</organism>
<dbReference type="InterPro" id="IPR011330">
    <property type="entry name" value="Glyco_hydro/deAcase_b/a-brl"/>
</dbReference>
<sequence>MRPIGDGSTADTGAQPHQPVPQKLAPGERPPQFVVMSWDGAGETQAQLFTRFRGVAKELKGSMTFFLSGIYTLPERNKTFYKPPRHQPGASAIGYLSDQSVHDTIEQVGLAWGEGHEIGTHFNGHFCGKGGVSEWSPADWDSEIDQAVAMVSQWRTNTGFTDLPALPFDYTKELVGGRTPCLEGQANLLRSERVKRWRYDSSGTGTQIWPAKFAGGLWNLPMQQIPFPGHSFEVISMDYNMMYNQSKTPNGDAAKRSTWQQQARDAFVAGFQRAYTTNRAPYIIGNHFERWNGGIYMDAVADAAHQMAQHDDVRFVSFRQLVDWLEAQDPAVLQKLRKLPVGQKPDGGWAGYLGAA</sequence>
<dbReference type="SUPFAM" id="SSF88713">
    <property type="entry name" value="Glycoside hydrolase/deacetylase"/>
    <property type="match status" value="1"/>
</dbReference>
<comment type="caution">
    <text evidence="2">The sequence shown here is derived from an EMBL/GenBank/DDBJ whole genome shotgun (WGS) entry which is preliminary data.</text>
</comment>
<dbReference type="InterPro" id="IPR052740">
    <property type="entry name" value="CE4"/>
</dbReference>
<name>A0ABP8DIE3_9ACTN</name>
<dbReference type="PANTHER" id="PTHR45985:SF3">
    <property type="entry name" value="CHITIN DEACETYLASE-LIKE 4"/>
    <property type="match status" value="1"/>
</dbReference>
<reference evidence="3" key="1">
    <citation type="journal article" date="2019" name="Int. J. Syst. Evol. Microbiol.">
        <title>The Global Catalogue of Microorganisms (GCM) 10K type strain sequencing project: providing services to taxonomists for standard genome sequencing and annotation.</title>
        <authorList>
            <consortium name="The Broad Institute Genomics Platform"/>
            <consortium name="The Broad Institute Genome Sequencing Center for Infectious Disease"/>
            <person name="Wu L."/>
            <person name="Ma J."/>
        </authorList>
    </citation>
    <scope>NUCLEOTIDE SEQUENCE [LARGE SCALE GENOMIC DNA]</scope>
    <source>
        <strain evidence="3">JCM 17441</strain>
    </source>
</reference>
<evidence type="ECO:0000256" key="1">
    <source>
        <dbReference type="SAM" id="MobiDB-lite"/>
    </source>
</evidence>
<gene>
    <name evidence="2" type="ORF">GCM10022255_071240</name>
</gene>
<evidence type="ECO:0008006" key="4">
    <source>
        <dbReference type="Google" id="ProtNLM"/>
    </source>
</evidence>
<keyword evidence="3" id="KW-1185">Reference proteome</keyword>
<proteinExistence type="predicted"/>
<dbReference type="EMBL" id="BAABAT010000025">
    <property type="protein sequence ID" value="GAA4256825.1"/>
    <property type="molecule type" value="Genomic_DNA"/>
</dbReference>
<protein>
    <recommendedName>
        <fullName evidence="4">Secreted protein</fullName>
    </recommendedName>
</protein>
<evidence type="ECO:0000313" key="2">
    <source>
        <dbReference type="EMBL" id="GAA4256825.1"/>
    </source>
</evidence>
<feature type="region of interest" description="Disordered" evidence="1">
    <location>
        <begin position="1"/>
        <end position="30"/>
    </location>
</feature>
<dbReference type="PANTHER" id="PTHR45985">
    <property type="match status" value="1"/>
</dbReference>
<dbReference type="Proteomes" id="UP001500620">
    <property type="component" value="Unassembled WGS sequence"/>
</dbReference>
<evidence type="ECO:0000313" key="3">
    <source>
        <dbReference type="Proteomes" id="UP001500620"/>
    </source>
</evidence>
<dbReference type="Gene3D" id="3.20.20.370">
    <property type="entry name" value="Glycoside hydrolase/deacetylase"/>
    <property type="match status" value="1"/>
</dbReference>
<accession>A0ABP8DIE3</accession>